<proteinExistence type="predicted"/>
<name>A0A9D4LBA8_DREPO</name>
<sequence length="139" mass="15764">MVGTETVGQDENQTPTIDCVTNHQYTQPGYLNLNAKGTTRQSKSAPAISRERTKTMLQSAVSTRNTMSKTYLRNQDKQQEESEIVEDNEPLTPRSFTATPEPKPERKKLPDNIEYALALKHPEWPEVTAEWESRARNCG</sequence>
<evidence type="ECO:0000313" key="3">
    <source>
        <dbReference type="Proteomes" id="UP000828390"/>
    </source>
</evidence>
<evidence type="ECO:0000313" key="2">
    <source>
        <dbReference type="EMBL" id="KAH3853871.1"/>
    </source>
</evidence>
<protein>
    <submittedName>
        <fullName evidence="2">Uncharacterized protein</fullName>
    </submittedName>
</protein>
<reference evidence="2" key="1">
    <citation type="journal article" date="2019" name="bioRxiv">
        <title>The Genome of the Zebra Mussel, Dreissena polymorpha: A Resource for Invasive Species Research.</title>
        <authorList>
            <person name="McCartney M.A."/>
            <person name="Auch B."/>
            <person name="Kono T."/>
            <person name="Mallez S."/>
            <person name="Zhang Y."/>
            <person name="Obille A."/>
            <person name="Becker A."/>
            <person name="Abrahante J.E."/>
            <person name="Garbe J."/>
            <person name="Badalamenti J.P."/>
            <person name="Herman A."/>
            <person name="Mangelson H."/>
            <person name="Liachko I."/>
            <person name="Sullivan S."/>
            <person name="Sone E.D."/>
            <person name="Koren S."/>
            <person name="Silverstein K.A.T."/>
            <person name="Beckman K.B."/>
            <person name="Gohl D.M."/>
        </authorList>
    </citation>
    <scope>NUCLEOTIDE SEQUENCE</scope>
    <source>
        <strain evidence="2">Duluth1</strain>
        <tissue evidence="2">Whole animal</tissue>
    </source>
</reference>
<accession>A0A9D4LBA8</accession>
<dbReference type="AlphaFoldDB" id="A0A9D4LBA8"/>
<reference evidence="2" key="2">
    <citation type="submission" date="2020-11" db="EMBL/GenBank/DDBJ databases">
        <authorList>
            <person name="McCartney M.A."/>
            <person name="Auch B."/>
            <person name="Kono T."/>
            <person name="Mallez S."/>
            <person name="Becker A."/>
            <person name="Gohl D.M."/>
            <person name="Silverstein K.A.T."/>
            <person name="Koren S."/>
            <person name="Bechman K.B."/>
            <person name="Herman A."/>
            <person name="Abrahante J.E."/>
            <person name="Garbe J."/>
        </authorList>
    </citation>
    <scope>NUCLEOTIDE SEQUENCE</scope>
    <source>
        <strain evidence="2">Duluth1</strain>
        <tissue evidence="2">Whole animal</tissue>
    </source>
</reference>
<keyword evidence="3" id="KW-1185">Reference proteome</keyword>
<gene>
    <name evidence="2" type="ORF">DPMN_096406</name>
</gene>
<feature type="region of interest" description="Disordered" evidence="1">
    <location>
        <begin position="30"/>
        <end position="109"/>
    </location>
</feature>
<dbReference type="EMBL" id="JAIWYP010000003">
    <property type="protein sequence ID" value="KAH3853871.1"/>
    <property type="molecule type" value="Genomic_DNA"/>
</dbReference>
<organism evidence="2 3">
    <name type="scientific">Dreissena polymorpha</name>
    <name type="common">Zebra mussel</name>
    <name type="synonym">Mytilus polymorpha</name>
    <dbReference type="NCBI Taxonomy" id="45954"/>
    <lineage>
        <taxon>Eukaryota</taxon>
        <taxon>Metazoa</taxon>
        <taxon>Spiralia</taxon>
        <taxon>Lophotrochozoa</taxon>
        <taxon>Mollusca</taxon>
        <taxon>Bivalvia</taxon>
        <taxon>Autobranchia</taxon>
        <taxon>Heteroconchia</taxon>
        <taxon>Euheterodonta</taxon>
        <taxon>Imparidentia</taxon>
        <taxon>Neoheterodontei</taxon>
        <taxon>Myida</taxon>
        <taxon>Dreissenoidea</taxon>
        <taxon>Dreissenidae</taxon>
        <taxon>Dreissena</taxon>
    </lineage>
</organism>
<feature type="compositionally biased region" description="Polar residues" evidence="1">
    <location>
        <begin position="55"/>
        <end position="73"/>
    </location>
</feature>
<dbReference type="Proteomes" id="UP000828390">
    <property type="component" value="Unassembled WGS sequence"/>
</dbReference>
<evidence type="ECO:0000256" key="1">
    <source>
        <dbReference type="SAM" id="MobiDB-lite"/>
    </source>
</evidence>
<feature type="compositionally biased region" description="Polar residues" evidence="1">
    <location>
        <begin position="30"/>
        <end position="44"/>
    </location>
</feature>
<comment type="caution">
    <text evidence="2">The sequence shown here is derived from an EMBL/GenBank/DDBJ whole genome shotgun (WGS) entry which is preliminary data.</text>
</comment>